<dbReference type="STRING" id="1618446.UV61_C0002G0055"/>
<name>A0A0G1CP54_9BACT</name>
<evidence type="ECO:0000313" key="3">
    <source>
        <dbReference type="EMBL" id="KKS87334.1"/>
    </source>
</evidence>
<evidence type="ECO:0000256" key="2">
    <source>
        <dbReference type="SAM" id="Phobius"/>
    </source>
</evidence>
<comment type="caution">
    <text evidence="3">The sequence shown here is derived from an EMBL/GenBank/DDBJ whole genome shotgun (WGS) entry which is preliminary data.</text>
</comment>
<protein>
    <submittedName>
        <fullName evidence="3">Uncharacterized protein</fullName>
    </submittedName>
</protein>
<reference evidence="3 4" key="1">
    <citation type="journal article" date="2015" name="Nature">
        <title>rRNA introns, odd ribosomes, and small enigmatic genomes across a large radiation of phyla.</title>
        <authorList>
            <person name="Brown C.T."/>
            <person name="Hug L.A."/>
            <person name="Thomas B.C."/>
            <person name="Sharon I."/>
            <person name="Castelle C.J."/>
            <person name="Singh A."/>
            <person name="Wilkins M.J."/>
            <person name="Williams K.H."/>
            <person name="Banfield J.F."/>
        </authorList>
    </citation>
    <scope>NUCLEOTIDE SEQUENCE [LARGE SCALE GENOMIC DNA]</scope>
</reference>
<feature type="region of interest" description="Disordered" evidence="1">
    <location>
        <begin position="196"/>
        <end position="215"/>
    </location>
</feature>
<gene>
    <name evidence="3" type="ORF">UV61_C0002G0055</name>
</gene>
<keyword evidence="2" id="KW-0472">Membrane</keyword>
<evidence type="ECO:0000313" key="4">
    <source>
        <dbReference type="Proteomes" id="UP000034050"/>
    </source>
</evidence>
<proteinExistence type="predicted"/>
<sequence length="487" mass="52772">MRDRVHQMKKFILPSLIVVPIFFWVIFITLFFLLPTANAQANDDCQSIFDKELYKCLVESSSCINSCVDKANKAASLSVDGGKVNLECQKNTCDPAKEACDQQVQANYRACLKEEENTSVDAVLKEPSNTKSQEECYRAYQDTEYQCVQTRTSCIWDCTDLDNQKKCSEECETEDRTCSEVASDDLKACLDANSNSSADAVSKPQSPQESPTGVVSSKNLKSLLRAMNEFQAAQAELEKVKAANDPAWEAKNNFANSYQAALKDVPSETELQLKVMRADLEYIKDAAGVPGDIEDLGNYLQGKGLGPSSRAGKVAEVGEGVIEFIDLMNEGESFENAATKATIDTVAPSLFYIFPPLKAADLVATLPDDIMGAVGVPKDHWSRTTTGFLADNSPSAFVELTTTVMVETDTWTNVGGAFQVAWQDLKEAEGVGEKAKATLDLVGTAVGAVPVAIALRTRDQVLAAVELFKMGASGAGQLVSGWFTSPD</sequence>
<keyword evidence="2" id="KW-1133">Transmembrane helix</keyword>
<accession>A0A0G1CP54</accession>
<keyword evidence="2" id="KW-0812">Transmembrane</keyword>
<dbReference type="EMBL" id="LCFD01000002">
    <property type="protein sequence ID" value="KKS87334.1"/>
    <property type="molecule type" value="Genomic_DNA"/>
</dbReference>
<dbReference type="AlphaFoldDB" id="A0A0G1CP54"/>
<dbReference type="Proteomes" id="UP000034050">
    <property type="component" value="Unassembled WGS sequence"/>
</dbReference>
<evidence type="ECO:0000256" key="1">
    <source>
        <dbReference type="SAM" id="MobiDB-lite"/>
    </source>
</evidence>
<feature type="compositionally biased region" description="Polar residues" evidence="1">
    <location>
        <begin position="203"/>
        <end position="215"/>
    </location>
</feature>
<organism evidence="3 4">
    <name type="scientific">Candidatus Gottesmanbacteria bacterium GW2011_GWB1_43_11</name>
    <dbReference type="NCBI Taxonomy" id="1618446"/>
    <lineage>
        <taxon>Bacteria</taxon>
        <taxon>Candidatus Gottesmaniibacteriota</taxon>
    </lineage>
</organism>
<feature type="transmembrane region" description="Helical" evidence="2">
    <location>
        <begin position="12"/>
        <end position="34"/>
    </location>
</feature>